<dbReference type="SUPFAM" id="SSF109854">
    <property type="entry name" value="DinB/YfiT-like putative metalloenzymes"/>
    <property type="match status" value="1"/>
</dbReference>
<feature type="domain" description="tRNA wybutosine-synthesis" evidence="1">
    <location>
        <begin position="191"/>
        <end position="240"/>
    </location>
</feature>
<dbReference type="Gene3D" id="1.20.120.450">
    <property type="entry name" value="dinb family like domain"/>
    <property type="match status" value="1"/>
</dbReference>
<dbReference type="RefSeq" id="WP_165246187.1">
    <property type="nucleotide sequence ID" value="NZ_JAAKZV010000530.1"/>
</dbReference>
<dbReference type="NCBIfam" id="TIGR03083">
    <property type="entry name" value="maleylpyruvate isomerase family mycothiol-dependent enzyme"/>
    <property type="match status" value="1"/>
</dbReference>
<dbReference type="InterPro" id="IPR013917">
    <property type="entry name" value="tRNA_wybutosine-synth"/>
</dbReference>
<dbReference type="GO" id="GO:0046872">
    <property type="term" value="F:metal ion binding"/>
    <property type="evidence" value="ECO:0007669"/>
    <property type="project" value="InterPro"/>
</dbReference>
<evidence type="ECO:0000259" key="2">
    <source>
        <dbReference type="Pfam" id="PF11716"/>
    </source>
</evidence>
<evidence type="ECO:0000313" key="4">
    <source>
        <dbReference type="Proteomes" id="UP000481583"/>
    </source>
</evidence>
<dbReference type="AlphaFoldDB" id="A0A6G4UF57"/>
<dbReference type="Pfam" id="PF08608">
    <property type="entry name" value="Wyosine_form"/>
    <property type="match status" value="1"/>
</dbReference>
<evidence type="ECO:0000313" key="3">
    <source>
        <dbReference type="EMBL" id="NGN70437.1"/>
    </source>
</evidence>
<comment type="caution">
    <text evidence="3">The sequence shown here is derived from an EMBL/GenBank/DDBJ whole genome shotgun (WGS) entry which is preliminary data.</text>
</comment>
<evidence type="ECO:0000259" key="1">
    <source>
        <dbReference type="Pfam" id="PF08608"/>
    </source>
</evidence>
<dbReference type="InterPro" id="IPR017517">
    <property type="entry name" value="Maleyloyr_isom"/>
</dbReference>
<sequence>MADPGVVLDDLRAESAELDAIVAQLPAAAWATPTPAAGWSVAHQIAHLAWTDERALLSANDPDEFLRETVQAIEESGGNPYAFVDQGAEEGVKAEPGTVLARWRTSREALQQSLRERPASAGKLPWYATPMSVASMATARLMETWAHGQDVADALGVERKPTERLRHVVWIGVRTRDFSFQSSGLQPPQGEFRIELTAPDGAGTWSYGPEDAEQRVTGPALDFCLLVVQRVHRDDTALRATGADAERWLGIAQAFAGPSGGGREARA</sequence>
<dbReference type="NCBIfam" id="TIGR03084">
    <property type="entry name" value="TIGR03084 family metal-binding protein"/>
    <property type="match status" value="1"/>
</dbReference>
<proteinExistence type="predicted"/>
<dbReference type="InterPro" id="IPR024344">
    <property type="entry name" value="MDMPI_metal-binding"/>
</dbReference>
<dbReference type="InterPro" id="IPR017518">
    <property type="entry name" value="CHP03084"/>
</dbReference>
<name>A0A6G4UF57_9ACTN</name>
<dbReference type="Pfam" id="PF11716">
    <property type="entry name" value="MDMPI_N"/>
    <property type="match status" value="1"/>
</dbReference>
<dbReference type="Proteomes" id="UP000481583">
    <property type="component" value="Unassembled WGS sequence"/>
</dbReference>
<dbReference type="EMBL" id="JAAKZV010000530">
    <property type="protein sequence ID" value="NGN70437.1"/>
    <property type="molecule type" value="Genomic_DNA"/>
</dbReference>
<feature type="domain" description="Mycothiol-dependent maleylpyruvate isomerase metal-binding" evidence="2">
    <location>
        <begin position="11"/>
        <end position="152"/>
    </location>
</feature>
<reference evidence="3 4" key="1">
    <citation type="submission" date="2020-02" db="EMBL/GenBank/DDBJ databases">
        <title>Whole-genome analyses of novel actinobacteria.</title>
        <authorList>
            <person name="Sahin N."/>
        </authorList>
    </citation>
    <scope>NUCLEOTIDE SEQUENCE [LARGE SCALE GENOMIC DNA]</scope>
    <source>
        <strain evidence="3 4">A7024</strain>
    </source>
</reference>
<dbReference type="InterPro" id="IPR034660">
    <property type="entry name" value="DinB/YfiT-like"/>
</dbReference>
<accession>A0A6G4UF57</accession>
<protein>
    <submittedName>
        <fullName evidence="3">TIGR03084 family protein</fullName>
    </submittedName>
</protein>
<keyword evidence="4" id="KW-1185">Reference proteome</keyword>
<organism evidence="3 4">
    <name type="scientific">Streptomyces coryli</name>
    <dbReference type="NCBI Taxonomy" id="1128680"/>
    <lineage>
        <taxon>Bacteria</taxon>
        <taxon>Bacillati</taxon>
        <taxon>Actinomycetota</taxon>
        <taxon>Actinomycetes</taxon>
        <taxon>Kitasatosporales</taxon>
        <taxon>Streptomycetaceae</taxon>
        <taxon>Streptomyces</taxon>
    </lineage>
</organism>
<gene>
    <name evidence="3" type="ORF">G5C51_41975</name>
</gene>